<dbReference type="Pfam" id="PF01863">
    <property type="entry name" value="YgjP-like"/>
    <property type="match status" value="1"/>
</dbReference>
<keyword evidence="3" id="KW-1185">Reference proteome</keyword>
<keyword evidence="2" id="KW-0378">Hydrolase</keyword>
<dbReference type="Proteomes" id="UP001222087">
    <property type="component" value="Chromosome"/>
</dbReference>
<feature type="domain" description="YgjP-like metallopeptidase" evidence="1">
    <location>
        <begin position="24"/>
        <end position="224"/>
    </location>
</feature>
<keyword evidence="2" id="KW-0482">Metalloprotease</keyword>
<keyword evidence="2" id="KW-0645">Protease</keyword>
<name>A0ABY8APR4_9GAMM</name>
<dbReference type="PANTHER" id="PTHR30399:SF1">
    <property type="entry name" value="UTP PYROPHOSPHATASE"/>
    <property type="match status" value="1"/>
</dbReference>
<dbReference type="RefSeq" id="WP_275088355.1">
    <property type="nucleotide sequence ID" value="NZ_CP119078.1"/>
</dbReference>
<dbReference type="EMBL" id="CP119078">
    <property type="protein sequence ID" value="WED42533.1"/>
    <property type="molecule type" value="Genomic_DNA"/>
</dbReference>
<dbReference type="GO" id="GO:0008237">
    <property type="term" value="F:metallopeptidase activity"/>
    <property type="evidence" value="ECO:0007669"/>
    <property type="project" value="UniProtKB-KW"/>
</dbReference>
<protein>
    <submittedName>
        <fullName evidence="2">SprT family zinc-dependent metalloprotease</fullName>
    </submittedName>
</protein>
<evidence type="ECO:0000313" key="2">
    <source>
        <dbReference type="EMBL" id="WED42533.1"/>
    </source>
</evidence>
<proteinExistence type="predicted"/>
<organism evidence="2 3">
    <name type="scientific">Legionella cardiaca</name>
    <dbReference type="NCBI Taxonomy" id="1071983"/>
    <lineage>
        <taxon>Bacteria</taxon>
        <taxon>Pseudomonadati</taxon>
        <taxon>Pseudomonadota</taxon>
        <taxon>Gammaproteobacteria</taxon>
        <taxon>Legionellales</taxon>
        <taxon>Legionellaceae</taxon>
        <taxon>Legionella</taxon>
    </lineage>
</organism>
<dbReference type="PANTHER" id="PTHR30399">
    <property type="entry name" value="UNCHARACTERIZED PROTEIN YGJP"/>
    <property type="match status" value="1"/>
</dbReference>
<reference evidence="2 3" key="1">
    <citation type="submission" date="2023-02" db="EMBL/GenBank/DDBJ databases">
        <title>Genome Sequence of L. cardiaca H63T.</title>
        <authorList>
            <person name="Lopez A.E."/>
            <person name="Cianciotto N.P."/>
        </authorList>
    </citation>
    <scope>NUCLEOTIDE SEQUENCE [LARGE SCALE GENOMIC DNA]</scope>
    <source>
        <strain evidence="2 3">H63</strain>
    </source>
</reference>
<sequence>MVKHKLEIDGILVEILRKPIKNMHLRVYPPDGQVKVSAPIRFRLETIRQQLETKLDWIHAQRKRLKTQPLLLKTGEICHFLGNAYTLLVVEGTSRASVSIEKHVIRCHIKENSTFEERNQLLQAWYRQEMKKLLPPLISKWEPIINVRVYAWGIKTMKTRWGSCNIRAHRIWLNLRLMKKPLSCLEYVLVHEMIHLLEANHNKQFYSLMDKFLPDWRQQQNLLET</sequence>
<evidence type="ECO:0000313" key="3">
    <source>
        <dbReference type="Proteomes" id="UP001222087"/>
    </source>
</evidence>
<dbReference type="InterPro" id="IPR002725">
    <property type="entry name" value="YgjP-like_metallopeptidase"/>
</dbReference>
<dbReference type="CDD" id="cd07344">
    <property type="entry name" value="M48_yhfN_like"/>
    <property type="match status" value="1"/>
</dbReference>
<dbReference type="Gene3D" id="3.30.2010.10">
    <property type="entry name" value="Metalloproteases ('zincins'), catalytic domain"/>
    <property type="match status" value="1"/>
</dbReference>
<accession>A0ABY8APR4</accession>
<dbReference type="InterPro" id="IPR053136">
    <property type="entry name" value="UTP_pyrophosphatase-like"/>
</dbReference>
<evidence type="ECO:0000259" key="1">
    <source>
        <dbReference type="Pfam" id="PF01863"/>
    </source>
</evidence>
<gene>
    <name evidence="2" type="ORF">PXX05_11520</name>
</gene>